<proteinExistence type="inferred from homology"/>
<feature type="transmembrane region" description="Helical" evidence="9">
    <location>
        <begin position="148"/>
        <end position="169"/>
    </location>
</feature>
<dbReference type="PANTHER" id="PTHR30588:SF0">
    <property type="entry name" value="BRANCHED-CHAIN AMINO ACID PERMEASE BRNQ"/>
    <property type="match status" value="1"/>
</dbReference>
<feature type="transmembrane region" description="Helical" evidence="9">
    <location>
        <begin position="12"/>
        <end position="33"/>
    </location>
</feature>
<keyword evidence="4" id="KW-1003">Cell membrane</keyword>
<dbReference type="AlphaFoldDB" id="A0A084JDK9"/>
<dbReference type="GO" id="GO:0015820">
    <property type="term" value="P:L-leucine transport"/>
    <property type="evidence" value="ECO:0007669"/>
    <property type="project" value="TreeGrafter"/>
</dbReference>
<dbReference type="GO" id="GO:0005304">
    <property type="term" value="F:L-valine transmembrane transporter activity"/>
    <property type="evidence" value="ECO:0007669"/>
    <property type="project" value="TreeGrafter"/>
</dbReference>
<feature type="transmembrane region" description="Helical" evidence="9">
    <location>
        <begin position="345"/>
        <end position="362"/>
    </location>
</feature>
<keyword evidence="3 9" id="KW-0813">Transport</keyword>
<comment type="similarity">
    <text evidence="2 9">Belongs to the branched chain amino acid transporter family.</text>
</comment>
<feature type="transmembrane region" description="Helical" evidence="9">
    <location>
        <begin position="281"/>
        <end position="307"/>
    </location>
</feature>
<feature type="transmembrane region" description="Helical" evidence="9">
    <location>
        <begin position="81"/>
        <end position="99"/>
    </location>
</feature>
<dbReference type="GO" id="GO:0015190">
    <property type="term" value="F:L-leucine transmembrane transporter activity"/>
    <property type="evidence" value="ECO:0007669"/>
    <property type="project" value="TreeGrafter"/>
</dbReference>
<comment type="caution">
    <text evidence="10">The sequence shown here is derived from an EMBL/GenBank/DDBJ whole genome shotgun (WGS) entry which is preliminary data.</text>
</comment>
<protein>
    <recommendedName>
        <fullName evidence="9">Branched-chain amino acid transport system carrier protein</fullName>
    </recommendedName>
</protein>
<reference evidence="10 11" key="1">
    <citation type="submission" date="2014-07" db="EMBL/GenBank/DDBJ databases">
        <title>Draft genome of Clostridium sulfidigenes 113A isolated from sediments associated with methane hydrate from Krishna Godavari basin.</title>
        <authorList>
            <person name="Honkalas V.S."/>
            <person name="Dabir A.P."/>
            <person name="Arora P."/>
            <person name="Dhakephalkar P.K."/>
        </authorList>
    </citation>
    <scope>NUCLEOTIDE SEQUENCE [LARGE SCALE GENOMIC DNA]</scope>
    <source>
        <strain evidence="10 11">113A</strain>
    </source>
</reference>
<dbReference type="eggNOG" id="COG1114">
    <property type="taxonomic scope" value="Bacteria"/>
</dbReference>
<evidence type="ECO:0000256" key="9">
    <source>
        <dbReference type="RuleBase" id="RU362122"/>
    </source>
</evidence>
<dbReference type="STRING" id="318464.IO99_07275"/>
<keyword evidence="11" id="KW-1185">Reference proteome</keyword>
<dbReference type="InterPro" id="IPR004685">
    <property type="entry name" value="Brnchd-chn_aa_trnsp_Livcs"/>
</dbReference>
<evidence type="ECO:0000256" key="8">
    <source>
        <dbReference type="ARBA" id="ARBA00023136"/>
    </source>
</evidence>
<feature type="transmembrane region" description="Helical" evidence="9">
    <location>
        <begin position="408"/>
        <end position="428"/>
    </location>
</feature>
<evidence type="ECO:0000256" key="1">
    <source>
        <dbReference type="ARBA" id="ARBA00004651"/>
    </source>
</evidence>
<feature type="transmembrane region" description="Helical" evidence="9">
    <location>
        <begin position="319"/>
        <end position="339"/>
    </location>
</feature>
<dbReference type="PANTHER" id="PTHR30588">
    <property type="entry name" value="BRANCHED-CHAIN AMINO ACID TRANSPORT SYSTEM 2 CARRIER PROTEIN"/>
    <property type="match status" value="1"/>
</dbReference>
<evidence type="ECO:0000256" key="4">
    <source>
        <dbReference type="ARBA" id="ARBA00022475"/>
    </source>
</evidence>
<dbReference type="NCBIfam" id="TIGR00796">
    <property type="entry name" value="livcs"/>
    <property type="match status" value="1"/>
</dbReference>
<feature type="transmembrane region" description="Helical" evidence="9">
    <location>
        <begin position="39"/>
        <end position="61"/>
    </location>
</feature>
<evidence type="ECO:0000256" key="7">
    <source>
        <dbReference type="ARBA" id="ARBA00022989"/>
    </source>
</evidence>
<evidence type="ECO:0000313" key="10">
    <source>
        <dbReference type="EMBL" id="KEZ87043.1"/>
    </source>
</evidence>
<feature type="transmembrane region" description="Helical" evidence="9">
    <location>
        <begin position="369"/>
        <end position="388"/>
    </location>
</feature>
<comment type="subcellular location">
    <subcellularLocation>
        <location evidence="1 9">Cell membrane</location>
        <topology evidence="1 9">Multi-pass membrane protein</topology>
    </subcellularLocation>
</comment>
<evidence type="ECO:0000313" key="11">
    <source>
        <dbReference type="Proteomes" id="UP000028542"/>
    </source>
</evidence>
<dbReference type="GO" id="GO:0015188">
    <property type="term" value="F:L-isoleucine transmembrane transporter activity"/>
    <property type="evidence" value="ECO:0007669"/>
    <property type="project" value="TreeGrafter"/>
</dbReference>
<keyword evidence="5 9" id="KW-0812">Transmembrane</keyword>
<dbReference type="Pfam" id="PF05525">
    <property type="entry name" value="Branch_AA_trans"/>
    <property type="match status" value="1"/>
</dbReference>
<organism evidence="10 11">
    <name type="scientific">Clostridium sulfidigenes</name>
    <dbReference type="NCBI Taxonomy" id="318464"/>
    <lineage>
        <taxon>Bacteria</taxon>
        <taxon>Bacillati</taxon>
        <taxon>Bacillota</taxon>
        <taxon>Clostridia</taxon>
        <taxon>Eubacteriales</taxon>
        <taxon>Clostridiaceae</taxon>
        <taxon>Clostridium</taxon>
    </lineage>
</organism>
<keyword evidence="7 9" id="KW-1133">Transmembrane helix</keyword>
<comment type="function">
    <text evidence="9">Component of the transport system for branched-chain amino acids.</text>
</comment>
<sequence length="434" mass="46223">MKTKDMTRDAIVIGFALFAMFFGAGNLIFPTFLGLESGISWSSGLFGFVLADVGLAILSIIAAAKCNGDVSEIFGKVGKKLSIILGAVIMVCLGPLLAIPRTAATTYEMGIVPIFKGFSPVVFSIIFFAITLVLSIKPSRVIDIIGQFLTPMLLITLLLLILVGIINPIDSISIAPRVESIFAEGVIQGYQTMDALGAIALSTVVITTLSNKGYKGIKEKIKLTLKASIVASIGLVLVYGGLTYLGATISNQYANIPLGEISQTALIVHITDILLGKPGKILLAIIIGLACLTTAIGLTSATAQYFSKVSKGKWKYRDIVIFVCVFSSIVANFGVSTIIKFSAPILSVIYPPTVTLVILTLFKEKIKNNYVFIFSTYTALFISVLTVLNNMGIGSSIGVPIVTELPFANLGFNWIVPVIVAGIMGNFIKTNTKI</sequence>
<dbReference type="Proteomes" id="UP000028542">
    <property type="component" value="Unassembled WGS sequence"/>
</dbReference>
<name>A0A084JDK9_9CLOT</name>
<feature type="transmembrane region" description="Helical" evidence="9">
    <location>
        <begin position="223"/>
        <end position="242"/>
    </location>
</feature>
<evidence type="ECO:0000256" key="3">
    <source>
        <dbReference type="ARBA" id="ARBA00022448"/>
    </source>
</evidence>
<dbReference type="GO" id="GO:0005886">
    <property type="term" value="C:plasma membrane"/>
    <property type="evidence" value="ECO:0007669"/>
    <property type="project" value="UniProtKB-SubCell"/>
</dbReference>
<evidence type="ECO:0000256" key="6">
    <source>
        <dbReference type="ARBA" id="ARBA00022970"/>
    </source>
</evidence>
<keyword evidence="8 9" id="KW-0472">Membrane</keyword>
<feature type="transmembrane region" description="Helical" evidence="9">
    <location>
        <begin position="111"/>
        <end position="136"/>
    </location>
</feature>
<dbReference type="EMBL" id="JPMD01000015">
    <property type="protein sequence ID" value="KEZ87043.1"/>
    <property type="molecule type" value="Genomic_DNA"/>
</dbReference>
<evidence type="ECO:0000256" key="2">
    <source>
        <dbReference type="ARBA" id="ARBA00008540"/>
    </source>
</evidence>
<feature type="transmembrane region" description="Helical" evidence="9">
    <location>
        <begin position="189"/>
        <end position="211"/>
    </location>
</feature>
<gene>
    <name evidence="10" type="ORF">IO99_07275</name>
</gene>
<keyword evidence="6 9" id="KW-0029">Amino-acid transport</keyword>
<evidence type="ECO:0000256" key="5">
    <source>
        <dbReference type="ARBA" id="ARBA00022692"/>
    </source>
</evidence>
<dbReference type="RefSeq" id="WP_051823978.1">
    <property type="nucleotide sequence ID" value="NZ_JPMD01000015.1"/>
</dbReference>
<accession>A0A084JDK9</accession>
<dbReference type="GO" id="GO:0015818">
    <property type="term" value="P:isoleucine transport"/>
    <property type="evidence" value="ECO:0007669"/>
    <property type="project" value="TreeGrafter"/>
</dbReference>